<keyword evidence="11" id="KW-1185">Reference proteome</keyword>
<sequence length="224" mass="23678">MLDIAVHITQLLLALGALGSVYRIYKGPSVLDRVISLDVMLIIVASMMIVDMVVNDHQDFILFVVITAVIGFLGAVAIARYVVVRSPEEVAAETSEQDPYPSPPVAPAIPGAAAENEPEAPHDPVSTPRMPGLEPEEDESTSWFSALARSGFTPRRHDAQSADAGAGIGPSAATSKDAGTDAAADPESEHTQDADTAARPDARPDASAAAQKQTQQERQEDRDV</sequence>
<evidence type="ECO:0000256" key="4">
    <source>
        <dbReference type="ARBA" id="ARBA00022475"/>
    </source>
</evidence>
<gene>
    <name evidence="10" type="ORF">BCL67_105167</name>
</gene>
<feature type="transmembrane region" description="Helical" evidence="9">
    <location>
        <begin position="61"/>
        <end position="83"/>
    </location>
</feature>
<dbReference type="RefSeq" id="WP_106122504.1">
    <property type="nucleotide sequence ID" value="NZ_PVTY01000005.1"/>
</dbReference>
<reference evidence="10 11" key="1">
    <citation type="submission" date="2018-03" db="EMBL/GenBank/DDBJ databases">
        <title>Comparative analysis of microorganisms from saline springs in Andes Mountain Range, Colombia.</title>
        <authorList>
            <person name="Rubin E."/>
        </authorList>
    </citation>
    <scope>NUCLEOTIDE SEQUENCE [LARGE SCALE GENOMIC DNA]</scope>
    <source>
        <strain evidence="10 11">CG 35</strain>
    </source>
</reference>
<name>A0A2T0YQF7_9MICC</name>
<evidence type="ECO:0000256" key="9">
    <source>
        <dbReference type="SAM" id="Phobius"/>
    </source>
</evidence>
<dbReference type="GO" id="GO:0015385">
    <property type="term" value="F:sodium:proton antiporter activity"/>
    <property type="evidence" value="ECO:0007669"/>
    <property type="project" value="TreeGrafter"/>
</dbReference>
<dbReference type="GO" id="GO:0005886">
    <property type="term" value="C:plasma membrane"/>
    <property type="evidence" value="ECO:0007669"/>
    <property type="project" value="UniProtKB-SubCell"/>
</dbReference>
<dbReference type="PANTHER" id="PTHR34702:SF1">
    <property type="entry name" value="NA(+)_H(+) ANTIPORTER SUBUNIT F"/>
    <property type="match status" value="1"/>
</dbReference>
<evidence type="ECO:0000256" key="5">
    <source>
        <dbReference type="ARBA" id="ARBA00022692"/>
    </source>
</evidence>
<proteinExistence type="inferred from homology"/>
<protein>
    <submittedName>
        <fullName evidence="10">Multisubunit Na+/H+ antiporter MnhF subunit</fullName>
    </submittedName>
</protein>
<evidence type="ECO:0000256" key="6">
    <source>
        <dbReference type="ARBA" id="ARBA00022989"/>
    </source>
</evidence>
<feature type="compositionally biased region" description="Basic and acidic residues" evidence="8">
    <location>
        <begin position="215"/>
        <end position="224"/>
    </location>
</feature>
<evidence type="ECO:0000313" key="10">
    <source>
        <dbReference type="EMBL" id="PRZ17620.1"/>
    </source>
</evidence>
<keyword evidence="3" id="KW-0813">Transport</keyword>
<dbReference type="AlphaFoldDB" id="A0A2T0YQF7"/>
<dbReference type="InterPro" id="IPR007208">
    <property type="entry name" value="MrpF/PhaF-like"/>
</dbReference>
<feature type="compositionally biased region" description="Basic and acidic residues" evidence="8">
    <location>
        <begin position="187"/>
        <end position="204"/>
    </location>
</feature>
<organism evidence="10 11">
    <name type="scientific">Nesterenkonia sandarakina</name>
    <dbReference type="NCBI Taxonomy" id="272918"/>
    <lineage>
        <taxon>Bacteria</taxon>
        <taxon>Bacillati</taxon>
        <taxon>Actinomycetota</taxon>
        <taxon>Actinomycetes</taxon>
        <taxon>Micrococcales</taxon>
        <taxon>Micrococcaceae</taxon>
        <taxon>Nesterenkonia</taxon>
    </lineage>
</organism>
<dbReference type="Proteomes" id="UP000238217">
    <property type="component" value="Unassembled WGS sequence"/>
</dbReference>
<evidence type="ECO:0000256" key="2">
    <source>
        <dbReference type="ARBA" id="ARBA00009212"/>
    </source>
</evidence>
<dbReference type="EMBL" id="PVTY01000005">
    <property type="protein sequence ID" value="PRZ17620.1"/>
    <property type="molecule type" value="Genomic_DNA"/>
</dbReference>
<feature type="transmembrane region" description="Helical" evidence="9">
    <location>
        <begin position="35"/>
        <end position="54"/>
    </location>
</feature>
<keyword evidence="5 9" id="KW-0812">Transmembrane</keyword>
<feature type="region of interest" description="Disordered" evidence="8">
    <location>
        <begin position="92"/>
        <end position="224"/>
    </location>
</feature>
<evidence type="ECO:0000256" key="7">
    <source>
        <dbReference type="ARBA" id="ARBA00023136"/>
    </source>
</evidence>
<keyword evidence="4" id="KW-1003">Cell membrane</keyword>
<comment type="similarity">
    <text evidence="2">Belongs to the CPA3 antiporters (TC 2.A.63) subunit F family.</text>
</comment>
<dbReference type="Pfam" id="PF04066">
    <property type="entry name" value="MrpF_PhaF"/>
    <property type="match status" value="1"/>
</dbReference>
<evidence type="ECO:0000313" key="11">
    <source>
        <dbReference type="Proteomes" id="UP000238217"/>
    </source>
</evidence>
<dbReference type="OrthoDB" id="3733837at2"/>
<evidence type="ECO:0000256" key="1">
    <source>
        <dbReference type="ARBA" id="ARBA00004651"/>
    </source>
</evidence>
<keyword evidence="6 9" id="KW-1133">Transmembrane helix</keyword>
<keyword evidence="7 9" id="KW-0472">Membrane</keyword>
<accession>A0A2T0YQF7</accession>
<evidence type="ECO:0000256" key="8">
    <source>
        <dbReference type="SAM" id="MobiDB-lite"/>
    </source>
</evidence>
<comment type="subcellular location">
    <subcellularLocation>
        <location evidence="1">Cell membrane</location>
        <topology evidence="1">Multi-pass membrane protein</topology>
    </subcellularLocation>
</comment>
<evidence type="ECO:0000256" key="3">
    <source>
        <dbReference type="ARBA" id="ARBA00022448"/>
    </source>
</evidence>
<comment type="caution">
    <text evidence="10">The sequence shown here is derived from an EMBL/GenBank/DDBJ whole genome shotgun (WGS) entry which is preliminary data.</text>
</comment>
<dbReference type="PANTHER" id="PTHR34702">
    <property type="entry name" value="NA(+)/H(+) ANTIPORTER SUBUNIT F1"/>
    <property type="match status" value="1"/>
</dbReference>